<dbReference type="PANTHER" id="PTHR45431">
    <property type="entry name" value="RHODANESE-LIKE DOMAIN-CONTAINING PROTEIN 15, CHLOROPLASTIC"/>
    <property type="match status" value="1"/>
</dbReference>
<organism evidence="2 3">
    <name type="scientific">Campylobacter iguaniorum</name>
    <dbReference type="NCBI Taxonomy" id="1244531"/>
    <lineage>
        <taxon>Bacteria</taxon>
        <taxon>Pseudomonadati</taxon>
        <taxon>Campylobacterota</taxon>
        <taxon>Epsilonproteobacteria</taxon>
        <taxon>Campylobacterales</taxon>
        <taxon>Campylobacteraceae</taxon>
        <taxon>Campylobacter</taxon>
    </lineage>
</organism>
<dbReference type="STRING" id="1244531.CIG2463D_0565"/>
<evidence type="ECO:0000313" key="2">
    <source>
        <dbReference type="EMBL" id="AII14430.1"/>
    </source>
</evidence>
<dbReference type="InterPro" id="IPR036873">
    <property type="entry name" value="Rhodanese-like_dom_sf"/>
</dbReference>
<dbReference type="AlphaFoldDB" id="A0A076F890"/>
<dbReference type="CDD" id="cd00158">
    <property type="entry name" value="RHOD"/>
    <property type="match status" value="1"/>
</dbReference>
<dbReference type="Gene3D" id="3.40.250.10">
    <property type="entry name" value="Rhodanese-like domain"/>
    <property type="match status" value="1"/>
</dbReference>
<reference evidence="3" key="1">
    <citation type="journal article" date="2014" name="Genome Announc.">
        <title>Complete Genome Sequence of Campylobacter iguaniorum Strain 1485ET, Isolated from a Bearded Dragon (Pogona vitticeps).</title>
        <authorList>
            <person name="Gilbert M.J."/>
            <person name="Miller W.G."/>
            <person name="Yee E."/>
            <person name="Kik M."/>
            <person name="Wagenaar J.A."/>
            <person name="Duim B."/>
        </authorList>
    </citation>
    <scope>NUCLEOTIDE SEQUENCE [LARGE SCALE GENOMIC DNA]</scope>
    <source>
        <strain evidence="3">1485E</strain>
    </source>
</reference>
<protein>
    <submittedName>
        <fullName evidence="2">Putative rhodanese-related sulfurtransferase</fullName>
    </submittedName>
</protein>
<dbReference type="HOGENOM" id="CLU_089574_10_2_7"/>
<dbReference type="PROSITE" id="PS50206">
    <property type="entry name" value="RHODANESE_3"/>
    <property type="match status" value="1"/>
</dbReference>
<feature type="domain" description="Rhodanese" evidence="1">
    <location>
        <begin position="2"/>
        <end position="100"/>
    </location>
</feature>
<dbReference type="RefSeq" id="WP_038453495.1">
    <property type="nucleotide sequence ID" value="NZ_CP009043.1"/>
</dbReference>
<gene>
    <name evidence="2" type="ORF">CIG1485E_0565</name>
</gene>
<name>A0A076F890_9BACT</name>
<dbReference type="InterPro" id="IPR001763">
    <property type="entry name" value="Rhodanese-like_dom"/>
</dbReference>
<dbReference type="InterPro" id="IPR052367">
    <property type="entry name" value="Thiosulfate_ST/Rhodanese-like"/>
</dbReference>
<evidence type="ECO:0000313" key="3">
    <source>
        <dbReference type="Proteomes" id="UP000028486"/>
    </source>
</evidence>
<dbReference type="OrthoDB" id="5471138at2"/>
<dbReference type="EMBL" id="CP009043">
    <property type="protein sequence ID" value="AII14430.1"/>
    <property type="molecule type" value="Genomic_DNA"/>
</dbReference>
<dbReference type="SUPFAM" id="SSF52821">
    <property type="entry name" value="Rhodanese/Cell cycle control phosphatase"/>
    <property type="match status" value="1"/>
</dbReference>
<dbReference type="Pfam" id="PF00581">
    <property type="entry name" value="Rhodanese"/>
    <property type="match status" value="1"/>
</dbReference>
<dbReference type="eggNOG" id="COG0607">
    <property type="taxonomic scope" value="Bacteria"/>
</dbReference>
<keyword evidence="3" id="KW-1185">Reference proteome</keyword>
<accession>A0A076F890</accession>
<keyword evidence="2" id="KW-0808">Transferase</keyword>
<proteinExistence type="predicted"/>
<evidence type="ECO:0000259" key="1">
    <source>
        <dbReference type="PROSITE" id="PS50206"/>
    </source>
</evidence>
<dbReference type="PANTHER" id="PTHR45431:SF3">
    <property type="entry name" value="RHODANESE-LIKE DOMAIN-CONTAINING PROTEIN 15, CHLOROPLASTIC"/>
    <property type="match status" value="1"/>
</dbReference>
<dbReference type="Proteomes" id="UP000028486">
    <property type="component" value="Chromosome"/>
</dbReference>
<sequence length="103" mass="11699">MNIKNENIVDIRLASEWMEYGVLPGSKLITYEMASGKLNPMFLPLIAGNFKKDDEIVLMCETAKRSKSAMKFLQVNGYTNVKEIKGGAYYFEKMGAKFEPYQA</sequence>
<dbReference type="KEGG" id="caj:CIG1485E_0565"/>
<dbReference type="GO" id="GO:0016740">
    <property type="term" value="F:transferase activity"/>
    <property type="evidence" value="ECO:0007669"/>
    <property type="project" value="UniProtKB-KW"/>
</dbReference>